<comment type="caution">
    <text evidence="1">The sequence shown here is derived from an EMBL/GenBank/DDBJ whole genome shotgun (WGS) entry which is preliminary data.</text>
</comment>
<dbReference type="Proteomes" id="UP000295367">
    <property type="component" value="Unassembled WGS sequence"/>
</dbReference>
<keyword evidence="2" id="KW-1185">Reference proteome</keyword>
<accession>A0A4R3YEX6</accession>
<evidence type="ECO:0000313" key="2">
    <source>
        <dbReference type="Proteomes" id="UP000295367"/>
    </source>
</evidence>
<name>A0A4R3YEX6_9PROT</name>
<sequence length="79" mass="8453">MQGGWLLTATYVTLVEIGNRAVPEGCQTPARQVLRSLTGLRLRAGVLQLLTIAVAQKFLKIDLPSGSPNQVLPLLLCGL</sequence>
<reference evidence="1 2" key="1">
    <citation type="submission" date="2019-03" db="EMBL/GenBank/DDBJ databases">
        <title>Genomic Encyclopedia of Type Strains, Phase IV (KMG-IV): sequencing the most valuable type-strain genomes for metagenomic binning, comparative biology and taxonomic classification.</title>
        <authorList>
            <person name="Goeker M."/>
        </authorList>
    </citation>
    <scope>NUCLEOTIDE SEQUENCE [LARGE SCALE GENOMIC DNA]</scope>
    <source>
        <strain evidence="1 2">DSM 100309</strain>
    </source>
</reference>
<proteinExistence type="predicted"/>
<organism evidence="1 2">
    <name type="scientific">Sulfurirhabdus autotrophica</name>
    <dbReference type="NCBI Taxonomy" id="1706046"/>
    <lineage>
        <taxon>Bacteria</taxon>
        <taxon>Pseudomonadati</taxon>
        <taxon>Pseudomonadota</taxon>
        <taxon>Betaproteobacteria</taxon>
        <taxon>Nitrosomonadales</taxon>
        <taxon>Sulfuricellaceae</taxon>
        <taxon>Sulfurirhabdus</taxon>
    </lineage>
</organism>
<gene>
    <name evidence="1" type="ORF">EDC63_101640</name>
</gene>
<protein>
    <submittedName>
        <fullName evidence="1">Uncharacterized protein</fullName>
    </submittedName>
</protein>
<dbReference type="EMBL" id="SMCO01000001">
    <property type="protein sequence ID" value="TCV90666.1"/>
    <property type="molecule type" value="Genomic_DNA"/>
</dbReference>
<dbReference type="AlphaFoldDB" id="A0A4R3YEX6"/>
<evidence type="ECO:0000313" key="1">
    <source>
        <dbReference type="EMBL" id="TCV90666.1"/>
    </source>
</evidence>